<feature type="region of interest" description="Disordered" evidence="1">
    <location>
        <begin position="488"/>
        <end position="635"/>
    </location>
</feature>
<comment type="caution">
    <text evidence="2">The sequence shown here is derived from an EMBL/GenBank/DDBJ whole genome shotgun (WGS) entry which is preliminary data.</text>
</comment>
<feature type="compositionally biased region" description="Polar residues" evidence="1">
    <location>
        <begin position="324"/>
        <end position="333"/>
    </location>
</feature>
<accession>A0ABR3VYD4</accession>
<name>A0ABR3VYD4_9PEZI</name>
<feature type="compositionally biased region" description="Pro residues" evidence="1">
    <location>
        <begin position="588"/>
        <end position="597"/>
    </location>
</feature>
<feature type="region of interest" description="Disordered" evidence="1">
    <location>
        <begin position="247"/>
        <end position="392"/>
    </location>
</feature>
<organism evidence="2 3">
    <name type="scientific">Diaporthe australafricana</name>
    <dbReference type="NCBI Taxonomy" id="127596"/>
    <lineage>
        <taxon>Eukaryota</taxon>
        <taxon>Fungi</taxon>
        <taxon>Dikarya</taxon>
        <taxon>Ascomycota</taxon>
        <taxon>Pezizomycotina</taxon>
        <taxon>Sordariomycetes</taxon>
        <taxon>Sordariomycetidae</taxon>
        <taxon>Diaporthales</taxon>
        <taxon>Diaporthaceae</taxon>
        <taxon>Diaporthe</taxon>
    </lineage>
</organism>
<evidence type="ECO:0000313" key="2">
    <source>
        <dbReference type="EMBL" id="KAL1848372.1"/>
    </source>
</evidence>
<feature type="compositionally biased region" description="Acidic residues" evidence="1">
    <location>
        <begin position="57"/>
        <end position="70"/>
    </location>
</feature>
<dbReference type="EMBL" id="JAWRVE010000219">
    <property type="protein sequence ID" value="KAL1848372.1"/>
    <property type="molecule type" value="Genomic_DNA"/>
</dbReference>
<feature type="region of interest" description="Disordered" evidence="1">
    <location>
        <begin position="1"/>
        <end position="110"/>
    </location>
</feature>
<feature type="compositionally biased region" description="Low complexity" evidence="1">
    <location>
        <begin position="99"/>
        <end position="110"/>
    </location>
</feature>
<dbReference type="Proteomes" id="UP001583177">
    <property type="component" value="Unassembled WGS sequence"/>
</dbReference>
<evidence type="ECO:0000256" key="1">
    <source>
        <dbReference type="SAM" id="MobiDB-lite"/>
    </source>
</evidence>
<feature type="compositionally biased region" description="Basic and acidic residues" evidence="1">
    <location>
        <begin position="357"/>
        <end position="375"/>
    </location>
</feature>
<keyword evidence="3" id="KW-1185">Reference proteome</keyword>
<sequence length="635" mass="67323">MTDQAVDGAAMTDIEAMPSVATSPSAGAGEPTHKRRAEDNGPASPRKKVRNDKSDGEASDGVDEGEVDSDAESKASASTKEAGPTSGWNSGVTSQLRTSFGSSSKSSVAKIPPKLIPAPAKLPPSSPEQLAPEIRSELVAAVKAGETAILPPVKERGRFWVVPNFKADFEGGTWDEIFSSMFSQWYVQFVSKERRSTDFVTKNQDFVDQVGLDYKFLRRVYLGALKASLPDVNPTLISVSQGEMNRCGKRSQLRQVATGWTGNDKEKEEKRAKRAAKEQARERARGSKQPPEPTEQPSTRQTRSSARIAETQVSDAGTPGFSDMKSSATSPSGQPLPVISLPPPSELASSRHSPAAIDKDAPKGENDDENGKDLKPSNMDPDQTRGGSEPSQLATEDALEQLHRYFPGVPDDAVFCLTCASFGHNAHTDPKMPPSATWSNAGASLYVDPTSSEKAIAFQNPFPQAQGISAPVIPGRSIKPQSHIIFEDSGDEDNASQGFLRAPATGPRRPGQIQITSNINFGASAGPPAQNGQGSANSKQKRKPRAANVPASLPPKPQVAPPAAAPQASKKGKKNGNKKGGKNSQQQPPLPPGPPPGRNGWRPPEFQGRGGANSTRGRGGFSNLSRGGRRGGGRN</sequence>
<proteinExistence type="predicted"/>
<feature type="compositionally biased region" description="Polar residues" evidence="1">
    <location>
        <begin position="295"/>
        <end position="315"/>
    </location>
</feature>
<feature type="compositionally biased region" description="Basic and acidic residues" evidence="1">
    <location>
        <begin position="263"/>
        <end position="285"/>
    </location>
</feature>
<evidence type="ECO:0000313" key="3">
    <source>
        <dbReference type="Proteomes" id="UP001583177"/>
    </source>
</evidence>
<protein>
    <submittedName>
        <fullName evidence="2">Uncharacterized protein</fullName>
    </submittedName>
</protein>
<gene>
    <name evidence="2" type="ORF">Daus18300_013618</name>
</gene>
<feature type="compositionally biased region" description="Basic residues" evidence="1">
    <location>
        <begin position="570"/>
        <end position="581"/>
    </location>
</feature>
<feature type="compositionally biased region" description="Pro residues" evidence="1">
    <location>
        <begin position="552"/>
        <end position="564"/>
    </location>
</feature>
<reference evidence="2 3" key="1">
    <citation type="journal article" date="2024" name="IMA Fungus">
        <title>IMA Genome - F19 : A genome assembly and annotation guide to empower mycologists, including annotated draft genome sequences of Ceratocystis pirilliformis, Diaporthe australafricana, Fusarium ophioides, Paecilomyces lecythidis, and Sporothrix stenoceras.</title>
        <authorList>
            <person name="Aylward J."/>
            <person name="Wilson A.M."/>
            <person name="Visagie C.M."/>
            <person name="Spraker J."/>
            <person name="Barnes I."/>
            <person name="Buitendag C."/>
            <person name="Ceriani C."/>
            <person name="Del Mar Angel L."/>
            <person name="du Plessis D."/>
            <person name="Fuchs T."/>
            <person name="Gasser K."/>
            <person name="Kramer D."/>
            <person name="Li W."/>
            <person name="Munsamy K."/>
            <person name="Piso A."/>
            <person name="Price J.L."/>
            <person name="Sonnekus B."/>
            <person name="Thomas C."/>
            <person name="van der Nest A."/>
            <person name="van Dijk A."/>
            <person name="van Heerden A."/>
            <person name="van Vuuren N."/>
            <person name="Yilmaz N."/>
            <person name="Duong T.A."/>
            <person name="van der Merwe N.A."/>
            <person name="Wingfield M.J."/>
            <person name="Wingfield B.D."/>
        </authorList>
    </citation>
    <scope>NUCLEOTIDE SEQUENCE [LARGE SCALE GENOMIC DNA]</scope>
    <source>
        <strain evidence="2 3">CMW 18300</strain>
    </source>
</reference>
<feature type="compositionally biased region" description="Polar residues" evidence="1">
    <location>
        <begin position="86"/>
        <end position="98"/>
    </location>
</feature>